<gene>
    <name evidence="12" type="ORF">LSINAPIS_LOCUS3419</name>
</gene>
<dbReference type="GO" id="GO:0005886">
    <property type="term" value="C:plasma membrane"/>
    <property type="evidence" value="ECO:0007669"/>
    <property type="project" value="UniProtKB-SubCell"/>
</dbReference>
<dbReference type="Pfam" id="PF00001">
    <property type="entry name" value="7tm_1"/>
    <property type="match status" value="1"/>
</dbReference>
<reference evidence="12 13" key="1">
    <citation type="submission" date="2017-07" db="EMBL/GenBank/DDBJ databases">
        <authorList>
            <person name="Talla V."/>
            <person name="Backstrom N."/>
        </authorList>
    </citation>
    <scope>NUCLEOTIDE SEQUENCE [LARGE SCALE GENOMIC DNA]</scope>
</reference>
<dbReference type="Gene3D" id="1.20.1070.10">
    <property type="entry name" value="Rhodopsin 7-helix transmembrane proteins"/>
    <property type="match status" value="2"/>
</dbReference>
<dbReference type="GO" id="GO:0043005">
    <property type="term" value="C:neuron projection"/>
    <property type="evidence" value="ECO:0007669"/>
    <property type="project" value="TreeGrafter"/>
</dbReference>
<keyword evidence="6" id="KW-0297">G-protein coupled receptor</keyword>
<dbReference type="EMBL" id="FZQP02000815">
    <property type="protein sequence ID" value="VVC90534.1"/>
    <property type="molecule type" value="Genomic_DNA"/>
</dbReference>
<sequence>MTAELDPAIPATEPVLPPLVLAVFIACIAGAGFFANCVLFAAVLRRATNGIYSIIAQLTVIDSLLLCVSIAFELWSYNNRTWTFGRAGCIAFRGTSVLASTASLYLVATIALHTLATINLQEKVTAQRLKRISSDEEETRSSHSLVEHEASSQPRTVLVDYRTVDTVSVVPPSVFVWILSASLSIPEFTLSTTLRLDHNTIVCTLVDTGHRVDILYSMLALFNFYLPTLLMSATGIILFRKFKSYRPALIEQVESKQALKLSLYLIVSYFVLCAPRSIFYVYGFYSMSSIDDRNSLQQNETLVRISLVVSSLYLVAIFIRPLLCFTFLPRMRKKVSCKLYDGTDVEEL</sequence>
<keyword evidence="8" id="KW-0675">Receptor</keyword>
<dbReference type="CDD" id="cd00637">
    <property type="entry name" value="7tm_classA_rhodopsin-like"/>
    <property type="match status" value="1"/>
</dbReference>
<evidence type="ECO:0000256" key="10">
    <source>
        <dbReference type="SAM" id="Phobius"/>
    </source>
</evidence>
<feature type="transmembrane region" description="Helical" evidence="10">
    <location>
        <begin position="174"/>
        <end position="194"/>
    </location>
</feature>
<keyword evidence="3" id="KW-1003">Cell membrane</keyword>
<keyword evidence="4 10" id="KW-0812">Transmembrane</keyword>
<accession>A0A5E4PZY7</accession>
<name>A0A5E4PZY7_9NEOP</name>
<feature type="transmembrane region" description="Helical" evidence="10">
    <location>
        <begin position="214"/>
        <end position="240"/>
    </location>
</feature>
<feature type="transmembrane region" description="Helical" evidence="10">
    <location>
        <begin position="261"/>
        <end position="285"/>
    </location>
</feature>
<evidence type="ECO:0000259" key="11">
    <source>
        <dbReference type="PROSITE" id="PS50262"/>
    </source>
</evidence>
<comment type="subcellular location">
    <subcellularLocation>
        <location evidence="1">Cell membrane</location>
        <topology evidence="1">Multi-pass membrane protein</topology>
    </subcellularLocation>
</comment>
<keyword evidence="7 10" id="KW-0472">Membrane</keyword>
<dbReference type="AlphaFoldDB" id="A0A5E4PZY7"/>
<dbReference type="InterPro" id="IPR000276">
    <property type="entry name" value="GPCR_Rhodpsn"/>
</dbReference>
<evidence type="ECO:0000256" key="3">
    <source>
        <dbReference type="ARBA" id="ARBA00022475"/>
    </source>
</evidence>
<evidence type="ECO:0000313" key="13">
    <source>
        <dbReference type="Proteomes" id="UP000324832"/>
    </source>
</evidence>
<proteinExistence type="inferred from homology"/>
<evidence type="ECO:0000256" key="7">
    <source>
        <dbReference type="ARBA" id="ARBA00023136"/>
    </source>
</evidence>
<dbReference type="PANTHER" id="PTHR24229:SF40">
    <property type="entry name" value="ALLATOSTATIN C RECEPTOR 1-RELATED"/>
    <property type="match status" value="1"/>
</dbReference>
<dbReference type="PANTHER" id="PTHR24229">
    <property type="entry name" value="NEUROPEPTIDES RECEPTOR"/>
    <property type="match status" value="1"/>
</dbReference>
<evidence type="ECO:0000256" key="5">
    <source>
        <dbReference type="ARBA" id="ARBA00022989"/>
    </source>
</evidence>
<dbReference type="PROSITE" id="PS50262">
    <property type="entry name" value="G_PROTEIN_RECEP_F1_2"/>
    <property type="match status" value="1"/>
</dbReference>
<evidence type="ECO:0000256" key="8">
    <source>
        <dbReference type="ARBA" id="ARBA00023170"/>
    </source>
</evidence>
<dbReference type="InterPro" id="IPR017452">
    <property type="entry name" value="GPCR_Rhodpsn_7TM"/>
</dbReference>
<evidence type="ECO:0000256" key="6">
    <source>
        <dbReference type="ARBA" id="ARBA00023040"/>
    </source>
</evidence>
<feature type="transmembrane region" description="Helical" evidence="10">
    <location>
        <begin position="305"/>
        <end position="328"/>
    </location>
</feature>
<feature type="transmembrane region" description="Helical" evidence="10">
    <location>
        <begin position="102"/>
        <end position="120"/>
    </location>
</feature>
<feature type="transmembrane region" description="Helical" evidence="10">
    <location>
        <begin position="51"/>
        <end position="72"/>
    </location>
</feature>
<keyword evidence="5 10" id="KW-1133">Transmembrane helix</keyword>
<keyword evidence="9" id="KW-0807">Transducer</keyword>
<evidence type="ECO:0000313" key="12">
    <source>
        <dbReference type="EMBL" id="VVC90534.1"/>
    </source>
</evidence>
<organism evidence="12 13">
    <name type="scientific">Leptidea sinapis</name>
    <dbReference type="NCBI Taxonomy" id="189913"/>
    <lineage>
        <taxon>Eukaryota</taxon>
        <taxon>Metazoa</taxon>
        <taxon>Ecdysozoa</taxon>
        <taxon>Arthropoda</taxon>
        <taxon>Hexapoda</taxon>
        <taxon>Insecta</taxon>
        <taxon>Pterygota</taxon>
        <taxon>Neoptera</taxon>
        <taxon>Endopterygota</taxon>
        <taxon>Lepidoptera</taxon>
        <taxon>Glossata</taxon>
        <taxon>Ditrysia</taxon>
        <taxon>Papilionoidea</taxon>
        <taxon>Pieridae</taxon>
        <taxon>Dismorphiinae</taxon>
        <taxon>Leptidea</taxon>
    </lineage>
</organism>
<evidence type="ECO:0000256" key="2">
    <source>
        <dbReference type="ARBA" id="ARBA00010663"/>
    </source>
</evidence>
<feature type="transmembrane region" description="Helical" evidence="10">
    <location>
        <begin position="20"/>
        <end position="44"/>
    </location>
</feature>
<dbReference type="GO" id="GO:0042923">
    <property type="term" value="F:neuropeptide binding"/>
    <property type="evidence" value="ECO:0007669"/>
    <property type="project" value="TreeGrafter"/>
</dbReference>
<dbReference type="Proteomes" id="UP000324832">
    <property type="component" value="Unassembled WGS sequence"/>
</dbReference>
<evidence type="ECO:0000256" key="4">
    <source>
        <dbReference type="ARBA" id="ARBA00022692"/>
    </source>
</evidence>
<dbReference type="GO" id="GO:0004930">
    <property type="term" value="F:G protein-coupled receptor activity"/>
    <property type="evidence" value="ECO:0007669"/>
    <property type="project" value="UniProtKB-KW"/>
</dbReference>
<dbReference type="SUPFAM" id="SSF81321">
    <property type="entry name" value="Family A G protein-coupled receptor-like"/>
    <property type="match status" value="2"/>
</dbReference>
<evidence type="ECO:0000256" key="1">
    <source>
        <dbReference type="ARBA" id="ARBA00004651"/>
    </source>
</evidence>
<evidence type="ECO:0000256" key="9">
    <source>
        <dbReference type="ARBA" id="ARBA00023224"/>
    </source>
</evidence>
<keyword evidence="13" id="KW-1185">Reference proteome</keyword>
<comment type="similarity">
    <text evidence="2">Belongs to the G-protein coupled receptor 1 family.</text>
</comment>
<feature type="domain" description="G-protein coupled receptors family 1 profile" evidence="11">
    <location>
        <begin position="32"/>
        <end position="324"/>
    </location>
</feature>
<dbReference type="GO" id="GO:0007218">
    <property type="term" value="P:neuropeptide signaling pathway"/>
    <property type="evidence" value="ECO:0007669"/>
    <property type="project" value="TreeGrafter"/>
</dbReference>
<protein>
    <recommendedName>
        <fullName evidence="11">G-protein coupled receptors family 1 profile domain-containing protein</fullName>
    </recommendedName>
</protein>